<dbReference type="GO" id="GO:0005886">
    <property type="term" value="C:plasma membrane"/>
    <property type="evidence" value="ECO:0007669"/>
    <property type="project" value="TreeGrafter"/>
</dbReference>
<dbReference type="Pfam" id="PF06974">
    <property type="entry name" value="WS_DGAT_C"/>
    <property type="match status" value="1"/>
</dbReference>
<organism evidence="12 13">
    <name type="scientific">Tilletia caries</name>
    <name type="common">wheat bunt fungus</name>
    <dbReference type="NCBI Taxonomy" id="13290"/>
    <lineage>
        <taxon>Eukaryota</taxon>
        <taxon>Fungi</taxon>
        <taxon>Dikarya</taxon>
        <taxon>Basidiomycota</taxon>
        <taxon>Ustilaginomycotina</taxon>
        <taxon>Exobasidiomycetes</taxon>
        <taxon>Tilletiales</taxon>
        <taxon>Tilletiaceae</taxon>
        <taxon>Tilletia</taxon>
    </lineage>
</organism>
<dbReference type="GO" id="GO:0047196">
    <property type="term" value="F:long-chain-alcohol O-fatty-acyltransferase activity"/>
    <property type="evidence" value="ECO:0007669"/>
    <property type="project" value="UniProtKB-EC"/>
</dbReference>
<sequence length="679" mass="75612">MSSSLADKDAPPTANSYDRLRLQSVPADDDPPTPATPAEHASETPTTWLSHTVRTSLTALESRLDELVQDGTSTSWSANLARRLHHSGAWVQNALRDEWEMRANAMSGCDQMWILLSPPELGGPPPSSSSDQQAGKGNGKGASSSFVPTCTAIYMFEGDEPVSYDAVKEALNRQADAFPRYRSILSNTHRRFHGAAFVEDPQWDVERHIETVELPDGAGQDELEEFIASFIARPWDFSKPLWESVIVSNFASQSSDARTCLLSRGHHSLTDGQGFVASQLLTTSFGPELRAKLQDGQQLLRDARRGRAKPSKLHRALKPLDQYRHYTIVQLGMLLAFWTVWFVTQFLELTGSLRQAFVTGTYFLLTAWRQQYLTSEYDGPRVSEKEFSVSPHFPLSDVKKIQRAFSGAKPGSWLDRAAKRGNAKNKTPYKHLTLNDVLCTVIADVLADEANQQESSHSARRKVSHWIKRASHYVLPSPISLFIPISIRPLQSDPKMENWSTGSIAYLPSPLRSDGSLKGEEDIEGLYDVLHRNSDALKVVKRGWIPAMMFWSIQMTGQIPWLYPARMWDFWPFRPIMRLAIELCLSSFQAVLTNVPGPPDSVELAGRKVSEWGAAPPQAGKNTLAIGVITYDGAVSVTFTADRVREEPSEGVARRLADSFAERWDVYLGAAEAVLGKED</sequence>
<evidence type="ECO:0000256" key="5">
    <source>
        <dbReference type="ARBA" id="ARBA00024360"/>
    </source>
</evidence>
<evidence type="ECO:0000313" key="12">
    <source>
        <dbReference type="EMBL" id="KAE8261344.1"/>
    </source>
</evidence>
<dbReference type="PANTHER" id="PTHR31650">
    <property type="entry name" value="O-ACYLTRANSFERASE (WSD1-LIKE) FAMILY PROTEIN"/>
    <property type="match status" value="1"/>
</dbReference>
<reference evidence="11" key="3">
    <citation type="submission" date="2020-10" db="EMBL/GenBank/DDBJ databases">
        <authorList>
            <person name="Sedaghatjoo S."/>
        </authorList>
    </citation>
    <scope>NUCLEOTIDE SEQUENCE</scope>
    <source>
        <strain evidence="11">AZH3</strain>
    </source>
</reference>
<proteinExistence type="inferred from homology"/>
<evidence type="ECO:0000313" key="13">
    <source>
        <dbReference type="Proteomes" id="UP000077671"/>
    </source>
</evidence>
<reference evidence="12" key="2">
    <citation type="journal article" date="2019" name="IMA Fungus">
        <title>Genome sequencing and comparison of five Tilletia species to identify candidate genes for the detection of regulated species infecting wheat.</title>
        <authorList>
            <person name="Nguyen H.D.T."/>
            <person name="Sultana T."/>
            <person name="Kesanakurti P."/>
            <person name="Hambleton S."/>
        </authorList>
    </citation>
    <scope>NUCLEOTIDE SEQUENCE</scope>
    <source>
        <strain evidence="12">DAOMC 238032</strain>
    </source>
</reference>
<comment type="similarity">
    <text evidence="5">In the N-terminal section; belongs to the long-chain O-acyltransferase family.</text>
</comment>
<evidence type="ECO:0000256" key="4">
    <source>
        <dbReference type="ARBA" id="ARBA00023315"/>
    </source>
</evidence>
<comment type="catalytic activity">
    <reaction evidence="7">
        <text>an acyl-CoA + a 1,2-diacyl-sn-glycerol = a triacyl-sn-glycerol + CoA</text>
        <dbReference type="Rhea" id="RHEA:10868"/>
        <dbReference type="ChEBI" id="CHEBI:17815"/>
        <dbReference type="ChEBI" id="CHEBI:57287"/>
        <dbReference type="ChEBI" id="CHEBI:58342"/>
        <dbReference type="ChEBI" id="CHEBI:64615"/>
        <dbReference type="EC" id="2.3.1.20"/>
    </reaction>
</comment>
<keyword evidence="4" id="KW-0012">Acyltransferase</keyword>
<dbReference type="Proteomes" id="UP000836402">
    <property type="component" value="Unassembled WGS sequence"/>
</dbReference>
<evidence type="ECO:0000256" key="6">
    <source>
        <dbReference type="ARBA" id="ARBA00047604"/>
    </source>
</evidence>
<reference evidence="12" key="1">
    <citation type="submission" date="2016-04" db="EMBL/GenBank/DDBJ databases">
        <authorList>
            <person name="Nguyen H.D."/>
            <person name="Kesanakurti P."/>
            <person name="Cullis J."/>
            <person name="Levesque C.A."/>
            <person name="Hambleton S."/>
        </authorList>
    </citation>
    <scope>NUCLEOTIDE SEQUENCE</scope>
    <source>
        <strain evidence="12">DAOMC 238032</strain>
    </source>
</reference>
<evidence type="ECO:0000256" key="3">
    <source>
        <dbReference type="ARBA" id="ARBA00022679"/>
    </source>
</evidence>
<dbReference type="SUPFAM" id="SSF52777">
    <property type="entry name" value="CoA-dependent acyltransferases"/>
    <property type="match status" value="1"/>
</dbReference>
<feature type="domain" description="O-acyltransferase WSD1 C-terminal" evidence="10">
    <location>
        <begin position="576"/>
        <end position="661"/>
    </location>
</feature>
<dbReference type="GO" id="GO:0019432">
    <property type="term" value="P:triglyceride biosynthetic process"/>
    <property type="evidence" value="ECO:0007669"/>
    <property type="project" value="UniProtKB-UniPathway"/>
</dbReference>
<evidence type="ECO:0000313" key="11">
    <source>
        <dbReference type="EMBL" id="CAD6902471.1"/>
    </source>
</evidence>
<dbReference type="Pfam" id="PF03007">
    <property type="entry name" value="WS_DGAT_cat"/>
    <property type="match status" value="1"/>
</dbReference>
<comment type="caution">
    <text evidence="12">The sequence shown here is derived from an EMBL/GenBank/DDBJ whole genome shotgun (WGS) entry which is preliminary data.</text>
</comment>
<name>A0A177VG27_9BASI</name>
<dbReference type="GO" id="GO:0004144">
    <property type="term" value="F:diacylglycerol O-acyltransferase activity"/>
    <property type="evidence" value="ECO:0007669"/>
    <property type="project" value="UniProtKB-EC"/>
</dbReference>
<evidence type="ECO:0000259" key="10">
    <source>
        <dbReference type="Pfam" id="PF06974"/>
    </source>
</evidence>
<accession>A0A177VG27</accession>
<dbReference type="PANTHER" id="PTHR31650:SF1">
    <property type="entry name" value="WAX ESTER SYNTHASE_DIACYLGLYCEROL ACYLTRANSFERASE 4-RELATED"/>
    <property type="match status" value="1"/>
</dbReference>
<dbReference type="AlphaFoldDB" id="A0A177VG27"/>
<feature type="domain" description="O-acyltransferase WSD1-like N-terminal" evidence="9">
    <location>
        <begin position="158"/>
        <end position="295"/>
    </location>
</feature>
<protein>
    <submittedName>
        <fullName evidence="12">Uncharacterized protein</fullName>
    </submittedName>
</protein>
<dbReference type="EMBL" id="CAJHJG010000439">
    <property type="protein sequence ID" value="CAD6902471.1"/>
    <property type="molecule type" value="Genomic_DNA"/>
</dbReference>
<comment type="pathway">
    <text evidence="1">Glycerolipid metabolism; triacylglycerol biosynthesis.</text>
</comment>
<dbReference type="UniPathway" id="UPA00282"/>
<evidence type="ECO:0000259" key="9">
    <source>
        <dbReference type="Pfam" id="PF03007"/>
    </source>
</evidence>
<dbReference type="InterPro" id="IPR004255">
    <property type="entry name" value="O-acyltransferase_WSD1_N"/>
</dbReference>
<evidence type="ECO:0000313" key="14">
    <source>
        <dbReference type="Proteomes" id="UP000836402"/>
    </source>
</evidence>
<feature type="region of interest" description="Disordered" evidence="8">
    <location>
        <begin position="1"/>
        <end position="50"/>
    </location>
</feature>
<comment type="pathway">
    <text evidence="2">Lipid metabolism.</text>
</comment>
<feature type="region of interest" description="Disordered" evidence="8">
    <location>
        <begin position="115"/>
        <end position="143"/>
    </location>
</feature>
<feature type="compositionally biased region" description="Basic and acidic residues" evidence="8">
    <location>
        <begin position="1"/>
        <end position="10"/>
    </location>
</feature>
<evidence type="ECO:0000256" key="2">
    <source>
        <dbReference type="ARBA" id="ARBA00005189"/>
    </source>
</evidence>
<keyword evidence="3" id="KW-0808">Transferase</keyword>
<keyword evidence="14" id="KW-1185">Reference proteome</keyword>
<dbReference type="InterPro" id="IPR009721">
    <property type="entry name" value="O-acyltransferase_WSD1_C"/>
</dbReference>
<evidence type="ECO:0000256" key="7">
    <source>
        <dbReference type="ARBA" id="ARBA00048109"/>
    </source>
</evidence>
<evidence type="ECO:0000256" key="1">
    <source>
        <dbReference type="ARBA" id="ARBA00004771"/>
    </source>
</evidence>
<feature type="compositionally biased region" description="Low complexity" evidence="8">
    <location>
        <begin position="36"/>
        <end position="47"/>
    </location>
</feature>
<comment type="catalytic activity">
    <reaction evidence="6">
        <text>a long chain fatty alcohol + a fatty acyl-CoA = a long-chain alcohol wax ester + CoA</text>
        <dbReference type="Rhea" id="RHEA:38443"/>
        <dbReference type="ChEBI" id="CHEBI:17135"/>
        <dbReference type="ChEBI" id="CHEBI:57287"/>
        <dbReference type="ChEBI" id="CHEBI:77636"/>
        <dbReference type="ChEBI" id="CHEBI:235323"/>
        <dbReference type="EC" id="2.3.1.75"/>
    </reaction>
</comment>
<dbReference type="InterPro" id="IPR045034">
    <property type="entry name" value="O-acyltransferase_WSD1-like"/>
</dbReference>
<evidence type="ECO:0000256" key="8">
    <source>
        <dbReference type="SAM" id="MobiDB-lite"/>
    </source>
</evidence>
<dbReference type="Proteomes" id="UP000077671">
    <property type="component" value="Unassembled WGS sequence"/>
</dbReference>
<dbReference type="EMBL" id="LWDD02000378">
    <property type="protein sequence ID" value="KAE8261344.1"/>
    <property type="molecule type" value="Genomic_DNA"/>
</dbReference>
<gene>
    <name evidence="12" type="ORF">A4X03_0g3340</name>
    <name evidence="11" type="ORF">JKIAZH3_G5760</name>
</gene>